<organism evidence="2">
    <name type="scientific">Lepeophtheirus salmonis</name>
    <name type="common">Salmon louse</name>
    <name type="synonym">Caligus salmonis</name>
    <dbReference type="NCBI Taxonomy" id="72036"/>
    <lineage>
        <taxon>Eukaryota</taxon>
        <taxon>Metazoa</taxon>
        <taxon>Ecdysozoa</taxon>
        <taxon>Arthropoda</taxon>
        <taxon>Crustacea</taxon>
        <taxon>Multicrustacea</taxon>
        <taxon>Hexanauplia</taxon>
        <taxon>Copepoda</taxon>
        <taxon>Siphonostomatoida</taxon>
        <taxon>Caligidae</taxon>
        <taxon>Lepeophtheirus</taxon>
    </lineage>
</organism>
<evidence type="ECO:0000313" key="2">
    <source>
        <dbReference type="EMBL" id="CDW22535.1"/>
    </source>
</evidence>
<feature type="signal peptide" evidence="1">
    <location>
        <begin position="1"/>
        <end position="20"/>
    </location>
</feature>
<dbReference type="EMBL" id="HACA01005174">
    <property type="protein sequence ID" value="CDW22535.1"/>
    <property type="molecule type" value="Transcribed_RNA"/>
</dbReference>
<sequence length="37" mass="4544">MRTLLLGLSIVLWKFLYVEVYDDSVEDLEEFMYRNKD</sequence>
<accession>A0A0K2T9R0</accession>
<protein>
    <submittedName>
        <fullName evidence="2">Uncharacterized protein</fullName>
    </submittedName>
</protein>
<reference evidence="2" key="1">
    <citation type="submission" date="2014-05" db="EMBL/GenBank/DDBJ databases">
        <authorList>
            <person name="Chronopoulou M."/>
        </authorList>
    </citation>
    <scope>NUCLEOTIDE SEQUENCE</scope>
    <source>
        <tissue evidence="2">Whole organism</tissue>
    </source>
</reference>
<name>A0A0K2T9R0_LEPSM</name>
<feature type="chain" id="PRO_5005487541" evidence="1">
    <location>
        <begin position="21"/>
        <end position="37"/>
    </location>
</feature>
<proteinExistence type="predicted"/>
<keyword evidence="1" id="KW-0732">Signal</keyword>
<evidence type="ECO:0000256" key="1">
    <source>
        <dbReference type="SAM" id="SignalP"/>
    </source>
</evidence>
<dbReference type="AlphaFoldDB" id="A0A0K2T9R0"/>